<dbReference type="VEuPathDB" id="AmoebaDB:ACA1_024200"/>
<dbReference type="STRING" id="1257118.L8GKS0"/>
<evidence type="ECO:0000313" key="3">
    <source>
        <dbReference type="EMBL" id="ELR13592.1"/>
    </source>
</evidence>
<accession>L8GKS0</accession>
<dbReference type="OrthoDB" id="63070at2759"/>
<dbReference type="GO" id="GO:0080008">
    <property type="term" value="C:Cul4-RING E3 ubiquitin ligase complex"/>
    <property type="evidence" value="ECO:0007669"/>
    <property type="project" value="TreeGrafter"/>
</dbReference>
<dbReference type="PANTHER" id="PTHR19847:SF7">
    <property type="entry name" value="DDB1- AND CUL4-ASSOCIATED FACTOR 11"/>
    <property type="match status" value="1"/>
</dbReference>
<evidence type="ECO:0000256" key="2">
    <source>
        <dbReference type="SAM" id="MobiDB-lite"/>
    </source>
</evidence>
<dbReference type="SMART" id="SM00320">
    <property type="entry name" value="WD40"/>
    <property type="match status" value="6"/>
</dbReference>
<keyword evidence="1" id="KW-0853">WD repeat</keyword>
<dbReference type="SUPFAM" id="SSF50978">
    <property type="entry name" value="WD40 repeat-like"/>
    <property type="match status" value="1"/>
</dbReference>
<dbReference type="GeneID" id="14914146"/>
<dbReference type="KEGG" id="acan:ACA1_024200"/>
<dbReference type="GO" id="GO:0043161">
    <property type="term" value="P:proteasome-mediated ubiquitin-dependent protein catabolic process"/>
    <property type="evidence" value="ECO:0007669"/>
    <property type="project" value="TreeGrafter"/>
</dbReference>
<feature type="region of interest" description="Disordered" evidence="2">
    <location>
        <begin position="1"/>
        <end position="44"/>
    </location>
</feature>
<feature type="compositionally biased region" description="Basic and acidic residues" evidence="2">
    <location>
        <begin position="16"/>
        <end position="35"/>
    </location>
</feature>
<dbReference type="Gene3D" id="1.25.40.10">
    <property type="entry name" value="Tetratricopeptide repeat domain"/>
    <property type="match status" value="1"/>
</dbReference>
<dbReference type="InterPro" id="IPR036322">
    <property type="entry name" value="WD40_repeat_dom_sf"/>
</dbReference>
<dbReference type="PROSITE" id="PS50294">
    <property type="entry name" value="WD_REPEATS_REGION"/>
    <property type="match status" value="1"/>
</dbReference>
<gene>
    <name evidence="3" type="ORF">ACA1_024200</name>
</gene>
<feature type="repeat" description="WD" evidence="1">
    <location>
        <begin position="678"/>
        <end position="712"/>
    </location>
</feature>
<proteinExistence type="predicted"/>
<dbReference type="InterPro" id="IPR051859">
    <property type="entry name" value="DCAF"/>
</dbReference>
<dbReference type="Gene3D" id="2.130.10.10">
    <property type="entry name" value="YVTN repeat-like/Quinoprotein amine dehydrogenase"/>
    <property type="match status" value="2"/>
</dbReference>
<evidence type="ECO:0000256" key="1">
    <source>
        <dbReference type="PROSITE-ProRule" id="PRU00221"/>
    </source>
</evidence>
<dbReference type="InterPro" id="IPR015943">
    <property type="entry name" value="WD40/YVTN_repeat-like_dom_sf"/>
</dbReference>
<organism evidence="3 4">
    <name type="scientific">Acanthamoeba castellanii (strain ATCC 30010 / Neff)</name>
    <dbReference type="NCBI Taxonomy" id="1257118"/>
    <lineage>
        <taxon>Eukaryota</taxon>
        <taxon>Amoebozoa</taxon>
        <taxon>Discosea</taxon>
        <taxon>Longamoebia</taxon>
        <taxon>Centramoebida</taxon>
        <taxon>Acanthamoebidae</taxon>
        <taxon>Acanthamoeba</taxon>
    </lineage>
</organism>
<keyword evidence="4" id="KW-1185">Reference proteome</keyword>
<dbReference type="PROSITE" id="PS50082">
    <property type="entry name" value="WD_REPEATS_2"/>
    <property type="match status" value="1"/>
</dbReference>
<reference evidence="3 4" key="1">
    <citation type="journal article" date="2013" name="Genome Biol.">
        <title>Genome of Acanthamoeba castellanii highlights extensive lateral gene transfer and early evolution of tyrosine kinase signaling.</title>
        <authorList>
            <person name="Clarke M."/>
            <person name="Lohan A.J."/>
            <person name="Liu B."/>
            <person name="Lagkouvardos I."/>
            <person name="Roy S."/>
            <person name="Zafar N."/>
            <person name="Bertelli C."/>
            <person name="Schilde C."/>
            <person name="Kianianmomeni A."/>
            <person name="Burglin T.R."/>
            <person name="Frech C."/>
            <person name="Turcotte B."/>
            <person name="Kopec K.O."/>
            <person name="Synnott J.M."/>
            <person name="Choo C."/>
            <person name="Paponov I."/>
            <person name="Finkler A."/>
            <person name="Soon Heng Tan C."/>
            <person name="Hutchins A.P."/>
            <person name="Weinmeier T."/>
            <person name="Rattei T."/>
            <person name="Chu J.S."/>
            <person name="Gimenez G."/>
            <person name="Irimia M."/>
            <person name="Rigden D.J."/>
            <person name="Fitzpatrick D.A."/>
            <person name="Lorenzo-Morales J."/>
            <person name="Bateman A."/>
            <person name="Chiu C.H."/>
            <person name="Tang P."/>
            <person name="Hegemann P."/>
            <person name="Fromm H."/>
            <person name="Raoult D."/>
            <person name="Greub G."/>
            <person name="Miranda-Saavedra D."/>
            <person name="Chen N."/>
            <person name="Nash P."/>
            <person name="Ginger M.L."/>
            <person name="Horn M."/>
            <person name="Schaap P."/>
            <person name="Caler L."/>
            <person name="Loftus B."/>
        </authorList>
    </citation>
    <scope>NUCLEOTIDE SEQUENCE [LARGE SCALE GENOMIC DNA]</scope>
    <source>
        <strain evidence="3 4">Neff</strain>
    </source>
</reference>
<sequence>MEDKTNLHPTSTSRSEPADSEKRPQEKLHKSEETGPSRTTAANPNARFELINIKKDEGNFLFREKKYAAALERYIEAMLELKVYRRVWRENRLRKMAAGQDGAPSTCSLQTEHVPTSKVLGKRNCNGNDKGKEKMELEGEEVATAEEKCEKEGNAPMLVEGEETTQTCTSSSGKSAESTVTLIVSPATCTTAPPSAGDDTMVDWDGLRRKRRRLDEAECKSDAAADDMTVEIIDKSDYTMPKDMGCHVSSSSSSSCCSSSSSSFTSSLAVTAPVVPDWGKQRSFKDLTECEKNLKRLEIIIRLNVAACGIRLGRGQQALEQCRKVVRMNDLECCEPLLYAKALYRYFYTFRGRKAQSLKIMGQNKEACACLRLAATFSPADRSIRNELSALEQAVKKGSVVCRLLEKLRCKKQDDAEDEPQTSPAPEAPKSNKCTFFSGLFGGSCLARTPLSLLCRREISSRGLTPQQKADVACRQLPKGPPSLVDKYCRRAYAGQWSSDGDLLFTTCQDWKIRIYTHDSKTLTRRCIINAKKGQWTITDALMSSDKTFLLYSSITPLVHVVPLPQNLNDVNPKGDHPVLNFVGAQGSDYSGIWCMALAPDDREVLAGTSDSSVCVYDLEKNQLVERAAAHGDDVNAICYVDTDNGVGSSAHLLASASDDGLIYLWDKRCMTEPVGTLFGHTEGLTSLASKGDGRYLLSNSKDQTMKLWDLRRMVDRHSAQPPVKKYVWDYRGMSYPGHPDVDRHPCDLSVSTFLGHSVLRTLIRCKFSPPAWSGQRYACTASADGKVYIYDVASTQLVRVYDPTGGNETTASAIVRDLSWHPYLPYLVTAAWNGTVSLFSHEAKPPSADEGEEERMVPDRSS</sequence>
<feature type="region of interest" description="Disordered" evidence="2">
    <location>
        <begin position="843"/>
        <end position="863"/>
    </location>
</feature>
<dbReference type="Pfam" id="PF00400">
    <property type="entry name" value="WD40"/>
    <property type="match status" value="4"/>
</dbReference>
<dbReference type="SUPFAM" id="SSF48452">
    <property type="entry name" value="TPR-like"/>
    <property type="match status" value="1"/>
</dbReference>
<dbReference type="AlphaFoldDB" id="L8GKS0"/>
<dbReference type="InterPro" id="IPR011990">
    <property type="entry name" value="TPR-like_helical_dom_sf"/>
</dbReference>
<dbReference type="PANTHER" id="PTHR19847">
    <property type="entry name" value="DDB1- AND CUL4-ASSOCIATED FACTOR 11"/>
    <property type="match status" value="1"/>
</dbReference>
<dbReference type="InterPro" id="IPR001680">
    <property type="entry name" value="WD40_rpt"/>
</dbReference>
<protein>
    <submittedName>
        <fullName evidence="3">WD domain, G-beta repeat-containing protein</fullName>
    </submittedName>
</protein>
<dbReference type="RefSeq" id="XP_004335605.1">
    <property type="nucleotide sequence ID" value="XM_004335557.1"/>
</dbReference>
<dbReference type="Proteomes" id="UP000011083">
    <property type="component" value="Unassembled WGS sequence"/>
</dbReference>
<dbReference type="EMBL" id="KB008088">
    <property type="protein sequence ID" value="ELR13592.1"/>
    <property type="molecule type" value="Genomic_DNA"/>
</dbReference>
<evidence type="ECO:0000313" key="4">
    <source>
        <dbReference type="Proteomes" id="UP000011083"/>
    </source>
</evidence>
<name>L8GKS0_ACACF</name>